<dbReference type="VEuPathDB" id="AmoebaDB:FDP41_012930"/>
<sequence>MTSQDSLDLARVFMAQQQGYVSTSSSAQTLIMDNGGDTIKIGLAPSSLNEVFDQAREVKRPLIIPNMIAKQKASSATSGSMFIGDQLESDCECFASLLFRRPIERGYVVDCETQAIIWDYIFKTHFSSLSISETRLFLSHQPFTPKTIQKDLCQLIFEYFGFKEYASISSQYLSFFGYINEISDEKSPLYSLDTTNPVKISKSALVVDSGFSFSHIYPIINSLPMKAGIQRIDIGGKLLTNYLKEVVSNRYYDMMEETYLMNLVKERLCYVSKNFLKDLHAASFSDSPLFQSYVLPDYRHSKTGYLLDTSDASSIDPELQILTLNNERIAIPELLFNPSDIGLNQAGIAETCARTILTNIKSPVEQSILFDTILVTGGNSKFKNFKERLLQEIRPFCPQEVKSVTVLESKNPITLCWRGASAFSFYQKRQLDQCTVKKEEYEEVGFELCEDRFKQS</sequence>
<evidence type="ECO:0000313" key="4">
    <source>
        <dbReference type="EMBL" id="KAF0981142.1"/>
    </source>
</evidence>
<dbReference type="Gene3D" id="3.30.420.40">
    <property type="match status" value="2"/>
</dbReference>
<dbReference type="SUPFAM" id="SSF53067">
    <property type="entry name" value="Actin-like ATPase domain"/>
    <property type="match status" value="2"/>
</dbReference>
<keyword evidence="3" id="KW-0963">Cytoplasm</keyword>
<dbReference type="GO" id="GO:0005634">
    <property type="term" value="C:nucleus"/>
    <property type="evidence" value="ECO:0007669"/>
    <property type="project" value="UniProtKB-ARBA"/>
</dbReference>
<dbReference type="InterPro" id="IPR043129">
    <property type="entry name" value="ATPase_NBD"/>
</dbReference>
<evidence type="ECO:0000256" key="3">
    <source>
        <dbReference type="ARBA" id="ARBA00022490"/>
    </source>
</evidence>
<accession>A0A6A5C314</accession>
<dbReference type="EMBL" id="VFQX01000016">
    <property type="protein sequence ID" value="KAF0981142.1"/>
    <property type="molecule type" value="Genomic_DNA"/>
</dbReference>
<evidence type="ECO:0008006" key="6">
    <source>
        <dbReference type="Google" id="ProtNLM"/>
    </source>
</evidence>
<dbReference type="VEuPathDB" id="AmoebaDB:NfTy_079290"/>
<comment type="caution">
    <text evidence="4">The sequence shown here is derived from an EMBL/GenBank/DDBJ whole genome shotgun (WGS) entry which is preliminary data.</text>
</comment>
<dbReference type="SMART" id="SM00268">
    <property type="entry name" value="ACTIN"/>
    <property type="match status" value="1"/>
</dbReference>
<dbReference type="VEuPathDB" id="AmoebaDB:NF0065550"/>
<evidence type="ECO:0000256" key="2">
    <source>
        <dbReference type="ARBA" id="ARBA00005665"/>
    </source>
</evidence>
<proteinExistence type="inferred from homology"/>
<dbReference type="InterPro" id="IPR004000">
    <property type="entry name" value="Actin"/>
</dbReference>
<dbReference type="Gene3D" id="3.90.640.10">
    <property type="entry name" value="Actin, Chain A, domain 4"/>
    <property type="match status" value="1"/>
</dbReference>
<comment type="subcellular location">
    <subcellularLocation>
        <location evidence="1">Cytoplasm</location>
    </subcellularLocation>
</comment>
<dbReference type="GeneID" id="68120145"/>
<gene>
    <name evidence="4" type="ORF">FDP41_012930</name>
</gene>
<comment type="similarity">
    <text evidence="2">Belongs to the actin family. ARP6 subfamily.</text>
</comment>
<dbReference type="Pfam" id="PF00022">
    <property type="entry name" value="Actin"/>
    <property type="match status" value="1"/>
</dbReference>
<protein>
    <recommendedName>
        <fullName evidence="6">Actin-related protein 6</fullName>
    </recommendedName>
</protein>
<dbReference type="CDD" id="cd10210">
    <property type="entry name" value="ASKHA_NBD_Arp6"/>
    <property type="match status" value="1"/>
</dbReference>
<reference evidence="4 5" key="1">
    <citation type="journal article" date="2019" name="Sci. Rep.">
        <title>Nanopore sequencing improves the draft genome of the human pathogenic amoeba Naegleria fowleri.</title>
        <authorList>
            <person name="Liechti N."/>
            <person name="Schurch N."/>
            <person name="Bruggmann R."/>
            <person name="Wittwer M."/>
        </authorList>
    </citation>
    <scope>NUCLEOTIDE SEQUENCE [LARGE SCALE GENOMIC DNA]</scope>
    <source>
        <strain evidence="4 5">ATCC 30894</strain>
    </source>
</reference>
<organism evidence="4 5">
    <name type="scientific">Naegleria fowleri</name>
    <name type="common">Brain eating amoeba</name>
    <dbReference type="NCBI Taxonomy" id="5763"/>
    <lineage>
        <taxon>Eukaryota</taxon>
        <taxon>Discoba</taxon>
        <taxon>Heterolobosea</taxon>
        <taxon>Tetramitia</taxon>
        <taxon>Eutetramitia</taxon>
        <taxon>Vahlkampfiidae</taxon>
        <taxon>Naegleria</taxon>
    </lineage>
</organism>
<evidence type="ECO:0000313" key="5">
    <source>
        <dbReference type="Proteomes" id="UP000444721"/>
    </source>
</evidence>
<dbReference type="AlphaFoldDB" id="A0A6A5C314"/>
<dbReference type="Gene3D" id="2.30.36.70">
    <property type="entry name" value="Actin, Chain A, domain 2"/>
    <property type="match status" value="1"/>
</dbReference>
<dbReference type="GO" id="GO:0005737">
    <property type="term" value="C:cytoplasm"/>
    <property type="evidence" value="ECO:0007669"/>
    <property type="project" value="UniProtKB-SubCell"/>
</dbReference>
<evidence type="ECO:0000256" key="1">
    <source>
        <dbReference type="ARBA" id="ARBA00004496"/>
    </source>
</evidence>
<dbReference type="FunFam" id="3.90.640.10:FF:000014">
    <property type="entry name" value="Putative actin-related protein 6"/>
    <property type="match status" value="1"/>
</dbReference>
<dbReference type="PANTHER" id="PTHR11937">
    <property type="entry name" value="ACTIN"/>
    <property type="match status" value="1"/>
</dbReference>
<dbReference type="OMA" id="FFEEYEC"/>
<keyword evidence="5" id="KW-1185">Reference proteome</keyword>
<dbReference type="Proteomes" id="UP000444721">
    <property type="component" value="Unassembled WGS sequence"/>
</dbReference>
<dbReference type="RefSeq" id="XP_044565855.1">
    <property type="nucleotide sequence ID" value="XM_044703504.1"/>
</dbReference>
<name>A0A6A5C314_NAEFO</name>
<dbReference type="OrthoDB" id="6220758at2759"/>